<evidence type="ECO:0000313" key="4">
    <source>
        <dbReference type="Proteomes" id="UP000442535"/>
    </source>
</evidence>
<proteinExistence type="predicted"/>
<reference evidence="3 4" key="1">
    <citation type="submission" date="2019-08" db="EMBL/GenBank/DDBJ databases">
        <title>In-depth cultivation of the pig gut microbiome towards novel bacterial diversity and tailored functional studies.</title>
        <authorList>
            <person name="Wylensek D."/>
            <person name="Hitch T.C.A."/>
            <person name="Clavel T."/>
        </authorList>
    </citation>
    <scope>NUCLEOTIDE SEQUENCE [LARGE SCALE GENOMIC DNA]</scope>
    <source>
        <strain evidence="3 4">RF-GAM-744-WT-7</strain>
    </source>
</reference>
<gene>
    <name evidence="3" type="ORF">FYJ63_05635</name>
</gene>
<name>A0A7K0K2S6_9ACTO</name>
<dbReference type="Gene3D" id="3.10.310.50">
    <property type="match status" value="1"/>
</dbReference>
<evidence type="ECO:0008006" key="5">
    <source>
        <dbReference type="Google" id="ProtNLM"/>
    </source>
</evidence>
<sequence>MSAVSVQTLGLPQALVPAADPLDLSGSQIYDPGNVLGTGLYQVKSSVQSAESRDMKLYVAIVDNYSGFDPAEWNSRTMKLTNMGPNSYLISLNVSDKQFSATSTTGSVLNSAQVNDLAMQVGASQFSAGEFASGISSFAQQLLQMSMSTASADAQAPAANAAQSATNRWLIVMLVAAMIVTVVLAVAVYRRNTVGVSSKNPQVDFDAVERADRNNELDTDESLLQLTDDYPAPEPAPEPELEAPQPEPTPSAPAVQAEEVSTTPATAQNEANYDKVLHELTDLTSLVFNSTEDLRSSELLLGATAVAPFANAVNSAQSRAAVLLAELAGADGLLTEARASEMTSKIAESKDQLSKEVSVFTKERHNPAEATKTLNRIATQWNDTRQELASAQAAVKKIHESYSAAPLGHSQENLTQATRLLKASYKGVLTGQEKAKAGDKKLASRYARGAERAITQASLASKHVTNLESFLGRISDELSALKVQISSDLDTIRDNDSYASGSEIAMAERALESSTQALAGRSDPVEALAKLRSVQVNLYRAFSGQEEIAAKMNEAPTELNRRLEQTEQLRAIVGTNLALRRKALDSQMLMDLARCDQLLEQTKRKMHTDPVAAVSMLNTCAEMLIQIDRELPVGFSSAQS</sequence>
<accession>A0A7K0K2S6</accession>
<evidence type="ECO:0000313" key="3">
    <source>
        <dbReference type="EMBL" id="MST49718.1"/>
    </source>
</evidence>
<evidence type="ECO:0000256" key="1">
    <source>
        <dbReference type="SAM" id="MobiDB-lite"/>
    </source>
</evidence>
<feature type="transmembrane region" description="Helical" evidence="2">
    <location>
        <begin position="169"/>
        <end position="189"/>
    </location>
</feature>
<dbReference type="AlphaFoldDB" id="A0A7K0K2S6"/>
<keyword evidence="2" id="KW-0812">Transmembrane</keyword>
<keyword evidence="2" id="KW-0472">Membrane</keyword>
<evidence type="ECO:0000256" key="2">
    <source>
        <dbReference type="SAM" id="Phobius"/>
    </source>
</evidence>
<keyword evidence="2" id="KW-1133">Transmembrane helix</keyword>
<feature type="region of interest" description="Disordered" evidence="1">
    <location>
        <begin position="212"/>
        <end position="270"/>
    </location>
</feature>
<keyword evidence="4" id="KW-1185">Reference proteome</keyword>
<dbReference type="EMBL" id="VUMY01000008">
    <property type="protein sequence ID" value="MST49718.1"/>
    <property type="molecule type" value="Genomic_DNA"/>
</dbReference>
<feature type="compositionally biased region" description="Polar residues" evidence="1">
    <location>
        <begin position="259"/>
        <end position="270"/>
    </location>
</feature>
<comment type="caution">
    <text evidence="3">The sequence shown here is derived from an EMBL/GenBank/DDBJ whole genome shotgun (WGS) entry which is preliminary data.</text>
</comment>
<organism evidence="3 4">
    <name type="scientific">Mobiluncus porci</name>
    <dbReference type="NCBI Taxonomy" id="2652278"/>
    <lineage>
        <taxon>Bacteria</taxon>
        <taxon>Bacillati</taxon>
        <taxon>Actinomycetota</taxon>
        <taxon>Actinomycetes</taxon>
        <taxon>Actinomycetales</taxon>
        <taxon>Actinomycetaceae</taxon>
        <taxon>Mobiluncus</taxon>
    </lineage>
</organism>
<dbReference type="Proteomes" id="UP000442535">
    <property type="component" value="Unassembled WGS sequence"/>
</dbReference>
<protein>
    <recommendedName>
        <fullName evidence="5">TPM domain-containing protein</fullName>
    </recommendedName>
</protein>